<sequence>MFLLLLQVKLFALRCLLYRLDLCGAGIGQNGHNEDAYCMLWIRCISIVVSE</sequence>
<organism evidence="2">
    <name type="scientific">Pinus koraiensis</name>
    <name type="common">Korean pine</name>
    <dbReference type="NCBI Taxonomy" id="88728"/>
    <lineage>
        <taxon>Eukaryota</taxon>
        <taxon>Viridiplantae</taxon>
        <taxon>Streptophyta</taxon>
        <taxon>Embryophyta</taxon>
        <taxon>Tracheophyta</taxon>
        <taxon>Spermatophyta</taxon>
        <taxon>Pinopsida</taxon>
        <taxon>Pinidae</taxon>
        <taxon>Conifers I</taxon>
        <taxon>Pinales</taxon>
        <taxon>Pinaceae</taxon>
        <taxon>Pinus</taxon>
        <taxon>Pinus subgen. Strobus</taxon>
    </lineage>
</organism>
<dbReference type="EMBL" id="AY228468">
    <property type="protein sequence ID" value="AAO74067.1"/>
    <property type="molecule type" value="Genomic_DNA"/>
</dbReference>
<keyword evidence="2" id="KW-0934">Plastid</keyword>
<evidence type="ECO:0000256" key="1">
    <source>
        <dbReference type="SAM" id="SignalP"/>
    </source>
</evidence>
<accession>Q85X00</accession>
<feature type="signal peptide" evidence="1">
    <location>
        <begin position="1"/>
        <end position="17"/>
    </location>
</feature>
<feature type="chain" id="PRO_5004302004" evidence="1">
    <location>
        <begin position="18"/>
        <end position="51"/>
    </location>
</feature>
<name>Q85X00_PINKO</name>
<dbReference type="AlphaFoldDB" id="Q85X00"/>
<keyword evidence="1" id="KW-0732">Signal</keyword>
<evidence type="ECO:0000313" key="2">
    <source>
        <dbReference type="EMBL" id="AAO74067.1"/>
    </source>
</evidence>
<proteinExistence type="predicted"/>
<geneLocation type="chloroplast" evidence="2"/>
<reference evidence="2" key="1">
    <citation type="submission" date="2007-04" db="EMBL/GenBank/DDBJ databases">
        <authorList>
            <person name="Noh E.W."/>
            <person name="Lee J.S."/>
            <person name="Choi Y.I."/>
            <person name="Han M.S."/>
            <person name="Yi Y.S."/>
            <person name="Han S.U."/>
        </authorList>
    </citation>
    <scope>NUCLEOTIDE SEQUENCE</scope>
</reference>
<keyword evidence="2" id="KW-0150">Chloroplast</keyword>
<protein>
    <submittedName>
        <fullName evidence="2">ORF51c</fullName>
    </submittedName>
</protein>